<dbReference type="InterPro" id="IPR050109">
    <property type="entry name" value="HTH-type_TetR-like_transc_reg"/>
</dbReference>
<feature type="DNA-binding region" description="H-T-H motif" evidence="2">
    <location>
        <begin position="31"/>
        <end position="50"/>
    </location>
</feature>
<organism evidence="4 5">
    <name type="scientific">candidate division KSB3 bacterium</name>
    <dbReference type="NCBI Taxonomy" id="2044937"/>
    <lineage>
        <taxon>Bacteria</taxon>
        <taxon>candidate division KSB3</taxon>
    </lineage>
</organism>
<evidence type="ECO:0000259" key="3">
    <source>
        <dbReference type="PROSITE" id="PS50977"/>
    </source>
</evidence>
<gene>
    <name evidence="4" type="ORF">CSA56_08590</name>
</gene>
<reference evidence="4 5" key="1">
    <citation type="submission" date="2017-10" db="EMBL/GenBank/DDBJ databases">
        <title>Novel microbial diversity and functional potential in the marine mammal oral microbiome.</title>
        <authorList>
            <person name="Dudek N.K."/>
            <person name="Sun C.L."/>
            <person name="Burstein D."/>
            <person name="Kantor R.S."/>
            <person name="Aliaga Goltsman D.S."/>
            <person name="Bik E.M."/>
            <person name="Thomas B.C."/>
            <person name="Banfield J.F."/>
            <person name="Relman D.A."/>
        </authorList>
    </citation>
    <scope>NUCLEOTIDE SEQUENCE [LARGE SCALE GENOMIC DNA]</scope>
    <source>
        <strain evidence="4">DOLJORAL78_47_16</strain>
    </source>
</reference>
<dbReference type="PRINTS" id="PR00455">
    <property type="entry name" value="HTHTETR"/>
</dbReference>
<dbReference type="Gene3D" id="1.10.357.10">
    <property type="entry name" value="Tetracycline Repressor, domain 2"/>
    <property type="match status" value="1"/>
</dbReference>
<dbReference type="InterPro" id="IPR001647">
    <property type="entry name" value="HTH_TetR"/>
</dbReference>
<dbReference type="PANTHER" id="PTHR30328:SF54">
    <property type="entry name" value="HTH-TYPE TRANSCRIPTIONAL REPRESSOR SCO4008"/>
    <property type="match status" value="1"/>
</dbReference>
<keyword evidence="1 2" id="KW-0238">DNA-binding</keyword>
<accession>A0A2G6KET3</accession>
<comment type="caution">
    <text evidence="4">The sequence shown here is derived from an EMBL/GenBank/DDBJ whole genome shotgun (WGS) entry which is preliminary data.</text>
</comment>
<proteinExistence type="predicted"/>
<evidence type="ECO:0000256" key="1">
    <source>
        <dbReference type="ARBA" id="ARBA00023125"/>
    </source>
</evidence>
<dbReference type="PROSITE" id="PS50977">
    <property type="entry name" value="HTH_TETR_2"/>
    <property type="match status" value="1"/>
</dbReference>
<dbReference type="InterPro" id="IPR009057">
    <property type="entry name" value="Homeodomain-like_sf"/>
</dbReference>
<dbReference type="GO" id="GO:0003677">
    <property type="term" value="F:DNA binding"/>
    <property type="evidence" value="ECO:0007669"/>
    <property type="project" value="UniProtKB-UniRule"/>
</dbReference>
<feature type="domain" description="HTH tetR-type" evidence="3">
    <location>
        <begin position="8"/>
        <end position="68"/>
    </location>
</feature>
<dbReference type="AlphaFoldDB" id="A0A2G6KET3"/>
<dbReference type="PANTHER" id="PTHR30328">
    <property type="entry name" value="TRANSCRIPTIONAL REPRESSOR"/>
    <property type="match status" value="1"/>
</dbReference>
<evidence type="ECO:0000256" key="2">
    <source>
        <dbReference type="PROSITE-ProRule" id="PRU00335"/>
    </source>
</evidence>
<dbReference type="Pfam" id="PF00440">
    <property type="entry name" value="TetR_N"/>
    <property type="match status" value="1"/>
</dbReference>
<dbReference type="Proteomes" id="UP000230821">
    <property type="component" value="Unassembled WGS sequence"/>
</dbReference>
<evidence type="ECO:0000313" key="4">
    <source>
        <dbReference type="EMBL" id="PIE34186.1"/>
    </source>
</evidence>
<dbReference type="EMBL" id="PDSK01000091">
    <property type="protein sequence ID" value="PIE34186.1"/>
    <property type="molecule type" value="Genomic_DNA"/>
</dbReference>
<sequence length="206" mass="23778">MPKRHHSPNAKGRILEVAKEIFAEKGFDGSRVDEIAKKANVPKSLIYYHFKSKDAILEELLKTCLAEYEAILDEVSTTQPASSSEALAGRIRTVYLKFLEEHEDTIRIISMEALKKGSEKAHLAFKFVESFMEIDDHHRKRSGQTLTAEARSEKMVVEFFTSFIPVTLFSCFRDVWSEYFDVDQEALSEQFLTAYNSTYGEYRRQK</sequence>
<evidence type="ECO:0000313" key="5">
    <source>
        <dbReference type="Proteomes" id="UP000230821"/>
    </source>
</evidence>
<dbReference type="SUPFAM" id="SSF46689">
    <property type="entry name" value="Homeodomain-like"/>
    <property type="match status" value="1"/>
</dbReference>
<name>A0A2G6KET3_9BACT</name>
<protein>
    <recommendedName>
        <fullName evidence="3">HTH tetR-type domain-containing protein</fullName>
    </recommendedName>
</protein>